<dbReference type="GeneID" id="19975146"/>
<dbReference type="PANTHER" id="PTHR31896">
    <property type="entry name" value="FAMILY REGULATORY PROTEIN, PUTATIVE (AFU_ORTHOLOGUE AFUA_3G14730)-RELATED"/>
    <property type="match status" value="1"/>
</dbReference>
<dbReference type="RefSeq" id="XP_008720352.1">
    <property type="nucleotide sequence ID" value="XM_008722130.1"/>
</dbReference>
<dbReference type="Gene3D" id="3.30.559.10">
    <property type="entry name" value="Chloramphenicol acetyltransferase-like domain"/>
    <property type="match status" value="2"/>
</dbReference>
<evidence type="ECO:0000256" key="1">
    <source>
        <dbReference type="ARBA" id="ARBA00022679"/>
    </source>
</evidence>
<evidence type="ECO:0000256" key="2">
    <source>
        <dbReference type="ARBA" id="ARBA00023315"/>
    </source>
</evidence>
<dbReference type="VEuPathDB" id="FungiDB:HMPREF1541_07807"/>
<dbReference type="InterPro" id="IPR054710">
    <property type="entry name" value="Tri101-like_N"/>
</dbReference>
<dbReference type="Pfam" id="PF22664">
    <property type="entry name" value="TRI-like_N"/>
    <property type="match status" value="1"/>
</dbReference>
<feature type="domain" description="Trichothecene 3-O-acetyltransferase-like N-terminal" evidence="3">
    <location>
        <begin position="18"/>
        <end position="166"/>
    </location>
</feature>
<accession>W2RKG1</accession>
<keyword evidence="1" id="KW-0808">Transferase</keyword>
<keyword evidence="5" id="KW-1185">Reference proteome</keyword>
<reference evidence="4 5" key="1">
    <citation type="submission" date="2013-03" db="EMBL/GenBank/DDBJ databases">
        <title>The Genome Sequence of Phialophora europaea CBS 101466.</title>
        <authorList>
            <consortium name="The Broad Institute Genomics Platform"/>
            <person name="Cuomo C."/>
            <person name="de Hoog S."/>
            <person name="Gorbushina A."/>
            <person name="Walker B."/>
            <person name="Young S.K."/>
            <person name="Zeng Q."/>
            <person name="Gargeya S."/>
            <person name="Fitzgerald M."/>
            <person name="Haas B."/>
            <person name="Abouelleil A."/>
            <person name="Allen A.W."/>
            <person name="Alvarado L."/>
            <person name="Arachchi H.M."/>
            <person name="Berlin A.M."/>
            <person name="Chapman S.B."/>
            <person name="Gainer-Dewar J."/>
            <person name="Goldberg J."/>
            <person name="Griggs A."/>
            <person name="Gujja S."/>
            <person name="Hansen M."/>
            <person name="Howarth C."/>
            <person name="Imamovic A."/>
            <person name="Ireland A."/>
            <person name="Larimer J."/>
            <person name="McCowan C."/>
            <person name="Murphy C."/>
            <person name="Pearson M."/>
            <person name="Poon T.W."/>
            <person name="Priest M."/>
            <person name="Roberts A."/>
            <person name="Saif S."/>
            <person name="Shea T."/>
            <person name="Sisk P."/>
            <person name="Sykes S."/>
            <person name="Wortman J."/>
            <person name="Nusbaum C."/>
            <person name="Birren B."/>
        </authorList>
    </citation>
    <scope>NUCLEOTIDE SEQUENCE [LARGE SCALE GENOMIC DNA]</scope>
    <source>
        <strain evidence="4 5">CBS 101466</strain>
    </source>
</reference>
<sequence length="445" mass="49822">MNPLVLDILGQQERINLLYTLLTLCFELPSSAAPVDISTCLQSGLNSLAVNFPWLSGKVNQRDGVFMIDDFQETIPLILKDLSHDQDCPDWQQQQRAGFPFRMLHETVVAGCKTLAASTFPASGLPVFVVQANLLANGLLLTFAAQHGSMDMTGLGQVMSLLSAACRGERFTDSEISVGNMKRQDILPVLDESLAAQEDDSAMDRDRLATSDQRTPVDQHCLPADLVWAYFSFSAPSLRSLKGEANRTMPEGKFVSTDDVLSSFVWQRIIRVRLLRLNEPSVLYSTLSRNVDMRRQFSVPDKYPGFLNHATEHTFPLDCLVNRSLGQISAELRAALEPTALRRRFNMETTRIRCKQPQQKAYSNPELDIRLSSWAKERSYGLDFGFGLPVAVRRPAFTDGAREGLAYLMPKRLDGEIAVAVCLRSDDLLRLRTDVEFSRYSTYIG</sequence>
<evidence type="ECO:0000259" key="3">
    <source>
        <dbReference type="Pfam" id="PF22664"/>
    </source>
</evidence>
<evidence type="ECO:0000313" key="4">
    <source>
        <dbReference type="EMBL" id="ETN36820.1"/>
    </source>
</evidence>
<dbReference type="HOGENOM" id="CLU_026450_5_0_1"/>
<keyword evidence="2" id="KW-0012">Acyltransferase</keyword>
<dbReference type="InterPro" id="IPR051283">
    <property type="entry name" value="Sec_Metabolite_Acyltrans"/>
</dbReference>
<proteinExistence type="predicted"/>
<dbReference type="InterPro" id="IPR023213">
    <property type="entry name" value="CAT-like_dom_sf"/>
</dbReference>
<name>W2RKG1_CYPE1</name>
<dbReference type="GO" id="GO:0016746">
    <property type="term" value="F:acyltransferase activity"/>
    <property type="evidence" value="ECO:0007669"/>
    <property type="project" value="UniProtKB-KW"/>
</dbReference>
<dbReference type="InParanoid" id="W2RKG1"/>
<dbReference type="OrthoDB" id="1862401at2759"/>
<dbReference type="eggNOG" id="ENOG502SHVS">
    <property type="taxonomic scope" value="Eukaryota"/>
</dbReference>
<dbReference type="PANTHER" id="PTHR31896:SF64">
    <property type="entry name" value="TRICHOTHECENE 3-O-ACETYLTRANSFERASE"/>
    <property type="match status" value="1"/>
</dbReference>
<dbReference type="FunCoup" id="W2RKG1">
    <property type="interactions" value="66"/>
</dbReference>
<dbReference type="AlphaFoldDB" id="W2RKG1"/>
<gene>
    <name evidence="4" type="ORF">HMPREF1541_07807</name>
</gene>
<dbReference type="EMBL" id="KB822724">
    <property type="protein sequence ID" value="ETN36820.1"/>
    <property type="molecule type" value="Genomic_DNA"/>
</dbReference>
<evidence type="ECO:0000313" key="5">
    <source>
        <dbReference type="Proteomes" id="UP000030752"/>
    </source>
</evidence>
<dbReference type="Proteomes" id="UP000030752">
    <property type="component" value="Unassembled WGS sequence"/>
</dbReference>
<dbReference type="STRING" id="1220924.W2RKG1"/>
<protein>
    <recommendedName>
        <fullName evidence="3">Trichothecene 3-O-acetyltransferase-like N-terminal domain-containing protein</fullName>
    </recommendedName>
</protein>
<organism evidence="4 5">
    <name type="scientific">Cyphellophora europaea (strain CBS 101466)</name>
    <name type="common">Phialophora europaea</name>
    <dbReference type="NCBI Taxonomy" id="1220924"/>
    <lineage>
        <taxon>Eukaryota</taxon>
        <taxon>Fungi</taxon>
        <taxon>Dikarya</taxon>
        <taxon>Ascomycota</taxon>
        <taxon>Pezizomycotina</taxon>
        <taxon>Eurotiomycetes</taxon>
        <taxon>Chaetothyriomycetidae</taxon>
        <taxon>Chaetothyriales</taxon>
        <taxon>Cyphellophoraceae</taxon>
        <taxon>Cyphellophora</taxon>
    </lineage>
</organism>